<reference evidence="1 2" key="1">
    <citation type="submission" date="2018-11" db="EMBL/GenBank/DDBJ databases">
        <title>Trebonia kvetii gen.nov., sp.nov., a novel acidophilic actinobacterium, and proposal of the new actinobacterial family Treboniaceae fam. nov.</title>
        <authorList>
            <person name="Rapoport D."/>
            <person name="Sagova-Mareckova M."/>
            <person name="Sedlacek I."/>
            <person name="Provaznik J."/>
            <person name="Kralova S."/>
            <person name="Pavlinic D."/>
            <person name="Benes V."/>
            <person name="Kopecky J."/>
        </authorList>
    </citation>
    <scope>NUCLEOTIDE SEQUENCE [LARGE SCALE GENOMIC DNA]</scope>
    <source>
        <strain evidence="1 2">15Tr583</strain>
    </source>
</reference>
<sequence>MHSECIDGQSGGIVANQYARTPVEVMQRRSHNGKTLGGRDLEVIDVSNMAPVAVPPVPKGLAERGSAEWLKIWTAGKWLWPDQDYAWVEMACKAYDRIAVFEAQILEDGPMVPGYRPGMLVSHPLFTEIDRAETVIRKCLSQLGFSPTDRARLKLTELKGASELQKLVNGSQHSAQGNTVQSYIEGEW</sequence>
<comment type="caution">
    <text evidence="1">The sequence shown here is derived from an EMBL/GenBank/DDBJ whole genome shotgun (WGS) entry which is preliminary data.</text>
</comment>
<dbReference type="AlphaFoldDB" id="A0A6P2BY58"/>
<protein>
    <submittedName>
        <fullName evidence="1">Phage terminase small subunit P27 family</fullName>
    </submittedName>
</protein>
<organism evidence="1 2">
    <name type="scientific">Trebonia kvetii</name>
    <dbReference type="NCBI Taxonomy" id="2480626"/>
    <lineage>
        <taxon>Bacteria</taxon>
        <taxon>Bacillati</taxon>
        <taxon>Actinomycetota</taxon>
        <taxon>Actinomycetes</taxon>
        <taxon>Streptosporangiales</taxon>
        <taxon>Treboniaceae</taxon>
        <taxon>Trebonia</taxon>
    </lineage>
</organism>
<gene>
    <name evidence="1" type="ORF">EAS64_16410</name>
</gene>
<evidence type="ECO:0000313" key="1">
    <source>
        <dbReference type="EMBL" id="TVZ04004.1"/>
    </source>
</evidence>
<name>A0A6P2BY58_9ACTN</name>
<dbReference type="NCBIfam" id="TIGR01558">
    <property type="entry name" value="sm_term_P27"/>
    <property type="match status" value="1"/>
</dbReference>
<dbReference type="OrthoDB" id="5184675at2"/>
<accession>A0A6P2BY58</accession>
<keyword evidence="2" id="KW-1185">Reference proteome</keyword>
<dbReference type="InterPro" id="IPR006448">
    <property type="entry name" value="Phage_term_ssu_P27"/>
</dbReference>
<proteinExistence type="predicted"/>
<evidence type="ECO:0000313" key="2">
    <source>
        <dbReference type="Proteomes" id="UP000460272"/>
    </source>
</evidence>
<dbReference type="EMBL" id="RPFW01000003">
    <property type="protein sequence ID" value="TVZ04004.1"/>
    <property type="molecule type" value="Genomic_DNA"/>
</dbReference>
<dbReference type="Proteomes" id="UP000460272">
    <property type="component" value="Unassembled WGS sequence"/>
</dbReference>
<dbReference type="Pfam" id="PF05119">
    <property type="entry name" value="Terminase_4"/>
    <property type="match status" value="1"/>
</dbReference>